<protein>
    <submittedName>
        <fullName evidence="1">Uncharacterized protein</fullName>
    </submittedName>
</protein>
<sequence>MANARGTADRRAGVDARHVRGGPPGGGRGVHGGSANGSGNSGSSSGGGGGAATSPPPGGAVHLVAPLRVKTRLLQRARVRLVRVRCSTLTLGPSGELPPSQLGGFTGGGGWPSGTDGERSCAQRSGEGAVAGGRGGGGSLASVSTRAGGGARSLATRSSGGSGSGGSSGGGAGGGGGGIGSGGGRGSSGIGDGSGHGGGGSSGVRPLSVGGTLAHVSRLVGSSTWSTKASSSSGGAPTPFSGPDDSLRVNMVGLRVTPMPKKRPLEIDVRLPSGALLFFFFDDLTTFSAWRTALLTAARRVTDVYSLRAATLLGTGDNSRVYAVLPLVGNAAGTRRPVALKEVKKCALSAAQLECESTAMDAYAGLRHPALVPALDMFDEPDRLVTVTPYMAGGSLDKHQAPFSGRAVVTVMRSLLQCLVYLHARGIVHRDIKPENILLGSAAADWPWTARVGDFGFAATLYSGRTRAGDTGGLLREVLGTPQFLAPDFFRRHSLSGERLGYGTSVDLWSAGVVLVWMLTGELPFQGAFLVDIVKAVRTGAVLPAGLDAVSPAARSLVRGLLQVNPERRLTALAALHHPYLAEGGASTETASSSSTDALAAATFLSSELPELAAHSASPITGCSDNDMLSDDTGLGRWASSVDVFAQPSLVSRLASPSLASMPWAGTPSLSGRRASTLSSGSRSGGRSAPPPGFQAAVRWRRLVIVILAGRRFAAAGRLYAANGLPPPAPPISPAASTYSSASNTSFSGVPSASSSSTYLAHRSHGVLRRSSAHGPSIAARVSSFDSGRLWSRSASPAAARLTASLSTDVTLEGEGEGPGDAVGALGGSGSNRSSGEGADSPRLRLPGRHVASRRSHSMHRQPTTSLAGDAGAAKGATVGISDKALPVVNGGVAPALNRGGVPLSGGVPRMSQSFTATSASLRAPVRAPPPQRDATRVPSLTRPSVAALVRKLSRRGASDVGDSVGCDGGGVVGVAVGGGPRRPATAGWGADESGDGLRSSIMRSLPRNPSQRRRERGASGRGGGATGVGGRGSAPAAVGRGETASRGGGAAGRGSGGGGGGGGGGGRNGAHVRATTIEGLILKFSNGDAARKDAPSDIHSAMAVSPRLVASRGTPK</sequence>
<evidence type="ECO:0000313" key="2">
    <source>
        <dbReference type="Proteomes" id="UP000798662"/>
    </source>
</evidence>
<keyword evidence="2" id="KW-1185">Reference proteome</keyword>
<gene>
    <name evidence="1" type="ORF">I4F81_000613</name>
</gene>
<reference evidence="1" key="1">
    <citation type="submission" date="2019-11" db="EMBL/GenBank/DDBJ databases">
        <title>Nori genome reveals adaptations in red seaweeds to the harsh intertidal environment.</title>
        <authorList>
            <person name="Wang D."/>
            <person name="Mao Y."/>
        </authorList>
    </citation>
    <scope>NUCLEOTIDE SEQUENCE</scope>
    <source>
        <tissue evidence="1">Gametophyte</tissue>
    </source>
</reference>
<dbReference type="EMBL" id="CM020618">
    <property type="protein sequence ID" value="KAK1857999.1"/>
    <property type="molecule type" value="Genomic_DNA"/>
</dbReference>
<proteinExistence type="predicted"/>
<evidence type="ECO:0000313" key="1">
    <source>
        <dbReference type="EMBL" id="KAK1857999.1"/>
    </source>
</evidence>
<accession>A0ACC3BJ60</accession>
<organism evidence="1 2">
    <name type="scientific">Pyropia yezoensis</name>
    <name type="common">Susabi-nori</name>
    <name type="synonym">Porphyra yezoensis</name>
    <dbReference type="NCBI Taxonomy" id="2788"/>
    <lineage>
        <taxon>Eukaryota</taxon>
        <taxon>Rhodophyta</taxon>
        <taxon>Bangiophyceae</taxon>
        <taxon>Bangiales</taxon>
        <taxon>Bangiaceae</taxon>
        <taxon>Pyropia</taxon>
    </lineage>
</organism>
<comment type="caution">
    <text evidence="1">The sequence shown here is derived from an EMBL/GenBank/DDBJ whole genome shotgun (WGS) entry which is preliminary data.</text>
</comment>
<name>A0ACC3BJ60_PYRYE</name>
<dbReference type="Proteomes" id="UP000798662">
    <property type="component" value="Chromosome 1"/>
</dbReference>